<comment type="caution">
    <text evidence="2">The sequence shown here is derived from an EMBL/GenBank/DDBJ whole genome shotgun (WGS) entry which is preliminary data.</text>
</comment>
<organism evidence="2 3">
    <name type="scientific">Dictyobacter arantiisoli</name>
    <dbReference type="NCBI Taxonomy" id="2014874"/>
    <lineage>
        <taxon>Bacteria</taxon>
        <taxon>Bacillati</taxon>
        <taxon>Chloroflexota</taxon>
        <taxon>Ktedonobacteria</taxon>
        <taxon>Ktedonobacterales</taxon>
        <taxon>Dictyobacteraceae</taxon>
        <taxon>Dictyobacter</taxon>
    </lineage>
</organism>
<sequence length="359" mass="40824">MRVTSEKQIPKKINACAHAHHLGTPRIVYESPATTQSYLFLSSFAFIVSAGIIGAYAFLYDQIFSTWPALQSWMVVIIGLAWFLIGLWMLMTPAVTIHLRVFLCPKGIIYVRRHPDIIRWDDIRELSKELKMDRAATVLRGYKIVRRDGAVFLLENDLPHLDRLGGFMEREITRYLLPQALANYDMGQPLTFAHLTITPHGIIYQPAQQLLSWHEFQRISLDETTLNIYRLGDSGAWLTLSLAGFPNTWIFKGVLEYAIKQARIPALEPLSVPARPSHLVAYDTGGAIAFGPFAISRDGIDLYSQQEFLPWEEIASIGVNEHEVIIKRNAATDQWYTLPIWTITDVALLKQLIDYALFP</sequence>
<evidence type="ECO:0000256" key="1">
    <source>
        <dbReference type="SAM" id="Phobius"/>
    </source>
</evidence>
<dbReference type="Pfam" id="PF20226">
    <property type="entry name" value="DUF6585"/>
    <property type="match status" value="2"/>
</dbReference>
<feature type="transmembrane region" description="Helical" evidence="1">
    <location>
        <begin position="38"/>
        <end position="60"/>
    </location>
</feature>
<protein>
    <submittedName>
        <fullName evidence="2">Uncharacterized protein</fullName>
    </submittedName>
</protein>
<evidence type="ECO:0000313" key="3">
    <source>
        <dbReference type="Proteomes" id="UP000322530"/>
    </source>
</evidence>
<dbReference type="Proteomes" id="UP000322530">
    <property type="component" value="Unassembled WGS sequence"/>
</dbReference>
<dbReference type="OrthoDB" id="148605at2"/>
<dbReference type="RefSeq" id="WP_149399566.1">
    <property type="nucleotide sequence ID" value="NZ_BIXY01000002.1"/>
</dbReference>
<keyword evidence="3" id="KW-1185">Reference proteome</keyword>
<accession>A0A5A5T6R4</accession>
<name>A0A5A5T6R4_9CHLR</name>
<evidence type="ECO:0000313" key="2">
    <source>
        <dbReference type="EMBL" id="GCF06713.1"/>
    </source>
</evidence>
<dbReference type="AlphaFoldDB" id="A0A5A5T6R4"/>
<keyword evidence="1" id="KW-0812">Transmembrane</keyword>
<feature type="transmembrane region" description="Helical" evidence="1">
    <location>
        <begin position="72"/>
        <end position="91"/>
    </location>
</feature>
<reference evidence="2 3" key="1">
    <citation type="submission" date="2019-01" db="EMBL/GenBank/DDBJ databases">
        <title>Draft genome sequence of Dictyobacter sp. Uno17.</title>
        <authorList>
            <person name="Wang C.M."/>
            <person name="Zheng Y."/>
            <person name="Sakai Y."/>
            <person name="Abe K."/>
            <person name="Yokota A."/>
            <person name="Yabe S."/>
        </authorList>
    </citation>
    <scope>NUCLEOTIDE SEQUENCE [LARGE SCALE GENOMIC DNA]</scope>
    <source>
        <strain evidence="2 3">Uno17</strain>
    </source>
</reference>
<dbReference type="InterPro" id="IPR046492">
    <property type="entry name" value="DUF6585"/>
</dbReference>
<keyword evidence="1" id="KW-0472">Membrane</keyword>
<gene>
    <name evidence="2" type="ORF">KDI_02770</name>
</gene>
<dbReference type="EMBL" id="BIXY01000002">
    <property type="protein sequence ID" value="GCF06713.1"/>
    <property type="molecule type" value="Genomic_DNA"/>
</dbReference>
<proteinExistence type="predicted"/>
<keyword evidence="1" id="KW-1133">Transmembrane helix</keyword>